<dbReference type="InterPro" id="IPR000490">
    <property type="entry name" value="Glyco_hydro_17"/>
</dbReference>
<feature type="domain" description="X8" evidence="7">
    <location>
        <begin position="76"/>
        <end position="173"/>
    </location>
</feature>
<dbReference type="Pfam" id="PF00332">
    <property type="entry name" value="Glyco_hydro_17"/>
    <property type="match status" value="1"/>
</dbReference>
<evidence type="ECO:0000256" key="4">
    <source>
        <dbReference type="ARBA" id="ARBA00023157"/>
    </source>
</evidence>
<sequence length="299" mass="33185">MYNSNLIKQILDRSGTPLHPEFTSSVYLYELFNEDFRSPPISEAHWGLFYGNSTPVYLLHVSWSGTFLANDTTNQTYCISTEGTETKTLQSALDWACGPGRANCANIQAGKNCYQPDGCRVARQLHGSTSMVVELLGNDNGSTSTSEVGVETETWHENSSWWVQPVNKPTCSVNRFCEPVNRLTGSVNLLTEHCKNKEIFLKPKASKVPLSMLTDKPTQKSIPVAIKNPKFASPMVPEGGFVKDVAYMVMDDQVVKPLSTIFILNLLNQYDVKESAALQGKEVYLGMDEESPNRLCKIG</sequence>
<keyword evidence="5" id="KW-0326">Glycosidase</keyword>
<comment type="similarity">
    <text evidence="1 6">Belongs to the glycosyl hydrolase 17 family.</text>
</comment>
<dbReference type="Gene3D" id="3.20.20.80">
    <property type="entry name" value="Glycosidases"/>
    <property type="match status" value="1"/>
</dbReference>
<keyword evidence="9" id="KW-1185">Reference proteome</keyword>
<dbReference type="InterPro" id="IPR044965">
    <property type="entry name" value="Glyco_hydro_17_plant"/>
</dbReference>
<dbReference type="SMART" id="SM00768">
    <property type="entry name" value="X8"/>
    <property type="match status" value="1"/>
</dbReference>
<reference evidence="9" key="1">
    <citation type="submission" date="2024-07" db="EMBL/GenBank/DDBJ databases">
        <title>Two chromosome-level genome assemblies of Korean endemic species Abeliophyllum distichum and Forsythia ovata (Oleaceae).</title>
        <authorList>
            <person name="Jang H."/>
        </authorList>
    </citation>
    <scope>NUCLEOTIDE SEQUENCE [LARGE SCALE GENOMIC DNA]</scope>
</reference>
<dbReference type="Proteomes" id="UP001604336">
    <property type="component" value="Unassembled WGS sequence"/>
</dbReference>
<dbReference type="PANTHER" id="PTHR32227">
    <property type="entry name" value="GLUCAN ENDO-1,3-BETA-GLUCOSIDASE BG1-RELATED-RELATED"/>
    <property type="match status" value="1"/>
</dbReference>
<dbReference type="InterPro" id="IPR012946">
    <property type="entry name" value="X8"/>
</dbReference>
<dbReference type="GO" id="GO:0016798">
    <property type="term" value="F:hydrolase activity, acting on glycosyl bonds"/>
    <property type="evidence" value="ECO:0007669"/>
    <property type="project" value="UniProtKB-KW"/>
</dbReference>
<keyword evidence="4" id="KW-1015">Disulfide bond</keyword>
<comment type="caution">
    <text evidence="8">The sequence shown here is derived from an EMBL/GenBank/DDBJ whole genome shotgun (WGS) entry which is preliminary data.</text>
</comment>
<proteinExistence type="inferred from homology"/>
<evidence type="ECO:0000256" key="6">
    <source>
        <dbReference type="RuleBase" id="RU004335"/>
    </source>
</evidence>
<accession>A0ABD1Q3K5</accession>
<evidence type="ECO:0000259" key="7">
    <source>
        <dbReference type="SMART" id="SM00768"/>
    </source>
</evidence>
<dbReference type="EMBL" id="JBFOLK010000012">
    <property type="protein sequence ID" value="KAL2470764.1"/>
    <property type="molecule type" value="Genomic_DNA"/>
</dbReference>
<evidence type="ECO:0000256" key="1">
    <source>
        <dbReference type="ARBA" id="ARBA00008773"/>
    </source>
</evidence>
<evidence type="ECO:0000256" key="3">
    <source>
        <dbReference type="ARBA" id="ARBA00022801"/>
    </source>
</evidence>
<keyword evidence="3" id="KW-0378">Hydrolase</keyword>
<evidence type="ECO:0000256" key="5">
    <source>
        <dbReference type="ARBA" id="ARBA00023295"/>
    </source>
</evidence>
<evidence type="ECO:0000313" key="8">
    <source>
        <dbReference type="EMBL" id="KAL2470764.1"/>
    </source>
</evidence>
<dbReference type="AlphaFoldDB" id="A0ABD1Q3K5"/>
<keyword evidence="2" id="KW-0732">Signal</keyword>
<dbReference type="InterPro" id="IPR017853">
    <property type="entry name" value="GH"/>
</dbReference>
<evidence type="ECO:0000313" key="9">
    <source>
        <dbReference type="Proteomes" id="UP001604336"/>
    </source>
</evidence>
<gene>
    <name evidence="8" type="ORF">Adt_38900</name>
</gene>
<dbReference type="SUPFAM" id="SSF51445">
    <property type="entry name" value="(Trans)glycosidases"/>
    <property type="match status" value="1"/>
</dbReference>
<name>A0ABD1Q3K5_9LAMI</name>
<evidence type="ECO:0000256" key="2">
    <source>
        <dbReference type="ARBA" id="ARBA00022729"/>
    </source>
</evidence>
<protein>
    <submittedName>
        <fullName evidence="8">Glucan endo-1</fullName>
    </submittedName>
</protein>
<organism evidence="8 9">
    <name type="scientific">Abeliophyllum distichum</name>
    <dbReference type="NCBI Taxonomy" id="126358"/>
    <lineage>
        <taxon>Eukaryota</taxon>
        <taxon>Viridiplantae</taxon>
        <taxon>Streptophyta</taxon>
        <taxon>Embryophyta</taxon>
        <taxon>Tracheophyta</taxon>
        <taxon>Spermatophyta</taxon>
        <taxon>Magnoliopsida</taxon>
        <taxon>eudicotyledons</taxon>
        <taxon>Gunneridae</taxon>
        <taxon>Pentapetalae</taxon>
        <taxon>asterids</taxon>
        <taxon>lamiids</taxon>
        <taxon>Lamiales</taxon>
        <taxon>Oleaceae</taxon>
        <taxon>Forsythieae</taxon>
        <taxon>Abeliophyllum</taxon>
    </lineage>
</organism>